<protein>
    <submittedName>
        <fullName evidence="2">Uncharacterized protein LOC111024427</fullName>
    </submittedName>
</protein>
<dbReference type="PANTHER" id="PTHR11439">
    <property type="entry name" value="GAG-POL-RELATED RETROTRANSPOSON"/>
    <property type="match status" value="1"/>
</dbReference>
<proteinExistence type="predicted"/>
<dbReference type="OrthoDB" id="413760at2759"/>
<reference evidence="2" key="1">
    <citation type="submission" date="2025-08" db="UniProtKB">
        <authorList>
            <consortium name="RefSeq"/>
        </authorList>
    </citation>
    <scope>IDENTIFICATION</scope>
    <source>
        <strain evidence="2">OHB3-1</strain>
    </source>
</reference>
<evidence type="ECO:0000313" key="2">
    <source>
        <dbReference type="RefSeq" id="XP_022157811.1"/>
    </source>
</evidence>
<accession>A0A6J1DZA5</accession>
<dbReference type="CDD" id="cd09272">
    <property type="entry name" value="RNase_HI_RT_Ty1"/>
    <property type="match status" value="1"/>
</dbReference>
<sequence length="167" mass="18757">MTDATKLRSLIGGLIYLTHTRPDIAFSVGVIFRFMQHPSNNHFGAAKRVLRYIAGKMKYGIWYSKVSNFKLCRFMDSDWASSLDDRRSVSANMFTVGLGVITWSSKKQATTVLSSSEVEYVVATSAACQAIWLRRILVELQQEQEGATEIFCGQQSNDINDEESNIS</sequence>
<dbReference type="KEGG" id="mcha:111024427"/>
<dbReference type="RefSeq" id="XP_022157811.1">
    <property type="nucleotide sequence ID" value="XM_022302119.1"/>
</dbReference>
<dbReference type="Proteomes" id="UP000504603">
    <property type="component" value="Unplaced"/>
</dbReference>
<gene>
    <name evidence="2" type="primary">LOC111024427</name>
</gene>
<organism evidence="1 2">
    <name type="scientific">Momordica charantia</name>
    <name type="common">Bitter gourd</name>
    <name type="synonym">Balsam pear</name>
    <dbReference type="NCBI Taxonomy" id="3673"/>
    <lineage>
        <taxon>Eukaryota</taxon>
        <taxon>Viridiplantae</taxon>
        <taxon>Streptophyta</taxon>
        <taxon>Embryophyta</taxon>
        <taxon>Tracheophyta</taxon>
        <taxon>Spermatophyta</taxon>
        <taxon>Magnoliopsida</taxon>
        <taxon>eudicotyledons</taxon>
        <taxon>Gunneridae</taxon>
        <taxon>Pentapetalae</taxon>
        <taxon>rosids</taxon>
        <taxon>fabids</taxon>
        <taxon>Cucurbitales</taxon>
        <taxon>Cucurbitaceae</taxon>
        <taxon>Momordiceae</taxon>
        <taxon>Momordica</taxon>
    </lineage>
</organism>
<dbReference type="AlphaFoldDB" id="A0A6J1DZA5"/>
<name>A0A6J1DZA5_MOMCH</name>
<evidence type="ECO:0000313" key="1">
    <source>
        <dbReference type="Proteomes" id="UP000504603"/>
    </source>
</evidence>
<dbReference type="GeneID" id="111024427"/>
<keyword evidence="1" id="KW-1185">Reference proteome</keyword>
<dbReference type="PANTHER" id="PTHR11439:SF463">
    <property type="entry name" value="REVERSE TRANSCRIPTASE TY1_COPIA-TYPE DOMAIN-CONTAINING PROTEIN"/>
    <property type="match status" value="1"/>
</dbReference>